<proteinExistence type="predicted"/>
<evidence type="ECO:0000313" key="3">
    <source>
        <dbReference type="Proteomes" id="UP000258309"/>
    </source>
</evidence>
<protein>
    <submittedName>
        <fullName evidence="2">Uncharacterized protein</fullName>
    </submittedName>
</protein>
<feature type="compositionally biased region" description="Basic and acidic residues" evidence="1">
    <location>
        <begin position="445"/>
        <end position="459"/>
    </location>
</feature>
<feature type="non-terminal residue" evidence="2">
    <location>
        <position position="1"/>
    </location>
</feature>
<sequence length="469" mass="52525">MSAIAGQQHQPVFARKFGRSFQRLDSTASLCYHDLGKVKVDCRFRHSKSQWGVLDKEEFPAGILYMDLCFDQPQGYKLSKAIIRVTLLDELPQDEARQAPVLRSSLQMTDQYGPRQITGEAKTIAVKKTYRGTPHINVLGNGGGRVGVDEEKSHFYISRWTFTGQLQPGEPARHAIGAIYKTIKWELNENELDSRVMHSNIIHTGFTFTHGREICFLKVEISGELQRTRHRVMNHLRFPPGSKKDQGSTVTKVDLRQTEQFRKRLDPIADGLARALEMENYTEIPVEIRDTLPVSFQPASHSTNSKVPVINSQPTISSVPEIGSTPAISATPAEPTLESLTQGLFYYTSPIEQVSQRGGSLDSRWLDQDYQRDSTEVEQVSQVKETQEQVGQGLREVAAAGKAVAQQEVLLRLSQSPAFLILIQFLANFLDLFDKMSALAKKGRGKDNGDNGDRDRDRLTTTAGEGHMK</sequence>
<comment type="caution">
    <text evidence="2">The sequence shown here is derived from an EMBL/GenBank/DDBJ whole genome shotgun (WGS) entry which is preliminary data.</text>
</comment>
<dbReference type="OMA" id="RTIKWEL"/>
<reference evidence="2 3" key="1">
    <citation type="submission" date="2018-05" db="EMBL/GenBank/DDBJ databases">
        <title>Draft genome sequence of Scytalidium lignicola DSM 105466, a ubiquitous saprotrophic fungus.</title>
        <authorList>
            <person name="Buettner E."/>
            <person name="Gebauer A.M."/>
            <person name="Hofrichter M."/>
            <person name="Liers C."/>
            <person name="Kellner H."/>
        </authorList>
    </citation>
    <scope>NUCLEOTIDE SEQUENCE [LARGE SCALE GENOMIC DNA]</scope>
    <source>
        <strain evidence="2 3">DSM 105466</strain>
    </source>
</reference>
<dbReference type="EMBL" id="NCSJ02000008">
    <property type="protein sequence ID" value="RFU35426.1"/>
    <property type="molecule type" value="Genomic_DNA"/>
</dbReference>
<feature type="region of interest" description="Disordered" evidence="1">
    <location>
        <begin position="441"/>
        <end position="469"/>
    </location>
</feature>
<gene>
    <name evidence="2" type="ORF">B7463_g892</name>
</gene>
<dbReference type="OrthoDB" id="3922785at2759"/>
<name>A0A3E2HPZ8_SCYLI</name>
<accession>A0A3E2HPZ8</accession>
<evidence type="ECO:0000313" key="2">
    <source>
        <dbReference type="EMBL" id="RFU35426.1"/>
    </source>
</evidence>
<feature type="non-terminal residue" evidence="2">
    <location>
        <position position="469"/>
    </location>
</feature>
<dbReference type="Proteomes" id="UP000258309">
    <property type="component" value="Unassembled WGS sequence"/>
</dbReference>
<organism evidence="2 3">
    <name type="scientific">Scytalidium lignicola</name>
    <name type="common">Hyphomycete</name>
    <dbReference type="NCBI Taxonomy" id="5539"/>
    <lineage>
        <taxon>Eukaryota</taxon>
        <taxon>Fungi</taxon>
        <taxon>Dikarya</taxon>
        <taxon>Ascomycota</taxon>
        <taxon>Pezizomycotina</taxon>
        <taxon>Leotiomycetes</taxon>
        <taxon>Leotiomycetes incertae sedis</taxon>
        <taxon>Scytalidium</taxon>
    </lineage>
</organism>
<dbReference type="AlphaFoldDB" id="A0A3E2HPZ8"/>
<keyword evidence="3" id="KW-1185">Reference proteome</keyword>
<evidence type="ECO:0000256" key="1">
    <source>
        <dbReference type="SAM" id="MobiDB-lite"/>
    </source>
</evidence>